<keyword evidence="5" id="KW-0472">Membrane</keyword>
<dbReference type="GO" id="GO:0000155">
    <property type="term" value="F:phosphorelay sensor kinase activity"/>
    <property type="evidence" value="ECO:0007669"/>
    <property type="project" value="InterPro"/>
</dbReference>
<feature type="transmembrane region" description="Helical" evidence="5">
    <location>
        <begin position="119"/>
        <end position="141"/>
    </location>
</feature>
<dbReference type="HOGENOM" id="CLU_020211_16_0_9"/>
<evidence type="ECO:0000313" key="7">
    <source>
        <dbReference type="EMBL" id="ACA59270.1"/>
    </source>
</evidence>
<dbReference type="GO" id="GO:0042802">
    <property type="term" value="F:identical protein binding"/>
    <property type="evidence" value="ECO:0007669"/>
    <property type="project" value="TreeGrafter"/>
</dbReference>
<proteinExistence type="predicted"/>
<dbReference type="InterPro" id="IPR003594">
    <property type="entry name" value="HATPase_dom"/>
</dbReference>
<dbReference type="PROSITE" id="PS50109">
    <property type="entry name" value="HIS_KIN"/>
    <property type="match status" value="1"/>
</dbReference>
<keyword evidence="1" id="KW-0597">Phosphoprotein</keyword>
<dbReference type="KEGG" id="dau:Daud_0745"/>
<dbReference type="AlphaFoldDB" id="B1I2Q4"/>
<dbReference type="STRING" id="477974.Daud_0745"/>
<dbReference type="Gene3D" id="3.30.565.10">
    <property type="entry name" value="Histidine kinase-like ATPase, C-terminal domain"/>
    <property type="match status" value="1"/>
</dbReference>
<dbReference type="Pfam" id="PF14689">
    <property type="entry name" value="SPOB_a"/>
    <property type="match status" value="1"/>
</dbReference>
<evidence type="ECO:0000313" key="8">
    <source>
        <dbReference type="Proteomes" id="UP000008544"/>
    </source>
</evidence>
<evidence type="ECO:0000256" key="1">
    <source>
        <dbReference type="ARBA" id="ARBA00022553"/>
    </source>
</evidence>
<dbReference type="InterPro" id="IPR005467">
    <property type="entry name" value="His_kinase_dom"/>
</dbReference>
<protein>
    <submittedName>
        <fullName evidence="7">Signal transduction histidine kinase regulating citrate/malate metabolism</fullName>
    </submittedName>
</protein>
<keyword evidence="2" id="KW-0808">Transferase</keyword>
<dbReference type="Pfam" id="PF02518">
    <property type="entry name" value="HATPase_c"/>
    <property type="match status" value="1"/>
</dbReference>
<evidence type="ECO:0000256" key="3">
    <source>
        <dbReference type="ARBA" id="ARBA00022777"/>
    </source>
</evidence>
<evidence type="ECO:0000256" key="4">
    <source>
        <dbReference type="ARBA" id="ARBA00023012"/>
    </source>
</evidence>
<dbReference type="SMART" id="SM00387">
    <property type="entry name" value="HATPase_c"/>
    <property type="match status" value="1"/>
</dbReference>
<dbReference type="InterPro" id="IPR016120">
    <property type="entry name" value="Sig_transdc_His_kin_SpoOB"/>
</dbReference>
<sequence length="460" mass="50417">MMALLEFLIVAFPEAVLMAALGLVLAGVRPLWTQLAVIGALQAGTVYLARWLPAAFGLDVFLPAAAFVIAIRLVLRVEWKPAAVAGLLALTMLMATESVLAASLLYFKSYPLIYLLEVLPLRFFFFLPQAALLGLLIWLCLRFDFRLLGPSPGDANTAEDWRTLNKTYFPLVLLASLPVLFLGVLGLAFLAVRNLVFPFEYLHVFVAGIVLALLVFAAFLPGNIRISGRALADSYTARKTAETLARVGELLRSTRRRQHDFRHQLQTVYGLLETGHYEEARQYIRKTYDAISTPLELIRTDLPHATALLYTKLGLAEARQIRLEAAIECSLQHLPLNPLETGTVFGNLIDNALEAVENLPPPERVVRLGIRRDPEGYVISVANRGRPAASHPFRFFQVGFTTKSGHAGLGLATVRETVARYGGTVTVTAADAETVFTVRLPPGTGLSTGEWTPKKAASKG</sequence>
<feature type="transmembrane region" description="Helical" evidence="5">
    <location>
        <begin position="82"/>
        <end position="107"/>
    </location>
</feature>
<reference evidence="7 8" key="2">
    <citation type="journal article" date="2008" name="Science">
        <title>Environmental genomics reveals a single-species ecosystem deep within Earth.</title>
        <authorList>
            <person name="Chivian D."/>
            <person name="Brodie E.L."/>
            <person name="Alm E.J."/>
            <person name="Culley D.E."/>
            <person name="Dehal P.S."/>
            <person name="Desantis T.Z."/>
            <person name="Gihring T.M."/>
            <person name="Lapidus A."/>
            <person name="Lin L.H."/>
            <person name="Lowry S.R."/>
            <person name="Moser D.P."/>
            <person name="Richardson P.M."/>
            <person name="Southam G."/>
            <person name="Wanger G."/>
            <person name="Pratt L.M."/>
            <person name="Andersen G.L."/>
            <person name="Hazen T.C."/>
            <person name="Brockman F.J."/>
            <person name="Arkin A.P."/>
            <person name="Onstott T.C."/>
        </authorList>
    </citation>
    <scope>NUCLEOTIDE SEQUENCE [LARGE SCALE GENOMIC DNA]</scope>
    <source>
        <strain evidence="7 8">MP104C</strain>
    </source>
</reference>
<keyword evidence="8" id="KW-1185">Reference proteome</keyword>
<dbReference type="OrthoDB" id="9792686at2"/>
<dbReference type="SUPFAM" id="SSF55890">
    <property type="entry name" value="Sporulation response regulatory protein Spo0B"/>
    <property type="match status" value="1"/>
</dbReference>
<accession>B1I2Q4</accession>
<evidence type="ECO:0000256" key="5">
    <source>
        <dbReference type="SAM" id="Phobius"/>
    </source>
</evidence>
<keyword evidence="5" id="KW-1133">Transmembrane helix</keyword>
<reference evidence="8" key="1">
    <citation type="submission" date="2007-10" db="EMBL/GenBank/DDBJ databases">
        <title>Complete sequence of chromosome of Desulforudis audaxviator MP104C.</title>
        <authorList>
            <person name="Copeland A."/>
            <person name="Lucas S."/>
            <person name="Lapidus A."/>
            <person name="Barry K."/>
            <person name="Glavina del Rio T."/>
            <person name="Dalin E."/>
            <person name="Tice H."/>
            <person name="Bruce D."/>
            <person name="Pitluck S."/>
            <person name="Lowry S.R."/>
            <person name="Larimer F."/>
            <person name="Land M.L."/>
            <person name="Hauser L."/>
            <person name="Kyrpides N."/>
            <person name="Ivanova N.N."/>
            <person name="Richardson P."/>
        </authorList>
    </citation>
    <scope>NUCLEOTIDE SEQUENCE [LARGE SCALE GENOMIC DNA]</scope>
    <source>
        <strain evidence="8">MP104C</strain>
    </source>
</reference>
<dbReference type="Gene3D" id="1.10.287.130">
    <property type="match status" value="1"/>
</dbReference>
<gene>
    <name evidence="7" type="ordered locus">Daud_0745</name>
</gene>
<dbReference type="PANTHER" id="PTHR40448:SF1">
    <property type="entry name" value="TWO-COMPONENT SENSOR HISTIDINE KINASE"/>
    <property type="match status" value="1"/>
</dbReference>
<evidence type="ECO:0000256" key="2">
    <source>
        <dbReference type="ARBA" id="ARBA00022679"/>
    </source>
</evidence>
<dbReference type="EMBL" id="CP000860">
    <property type="protein sequence ID" value="ACA59270.1"/>
    <property type="molecule type" value="Genomic_DNA"/>
</dbReference>
<feature type="transmembrane region" description="Helical" evidence="5">
    <location>
        <begin position="52"/>
        <end position="75"/>
    </location>
</feature>
<keyword evidence="5" id="KW-0812">Transmembrane</keyword>
<feature type="transmembrane region" description="Helical" evidence="5">
    <location>
        <begin position="168"/>
        <end position="189"/>
    </location>
</feature>
<feature type="transmembrane region" description="Helical" evidence="5">
    <location>
        <begin position="7"/>
        <end position="32"/>
    </location>
</feature>
<dbReference type="InterPro" id="IPR039506">
    <property type="entry name" value="SPOB_a"/>
</dbReference>
<evidence type="ECO:0000259" key="6">
    <source>
        <dbReference type="PROSITE" id="PS50109"/>
    </source>
</evidence>
<dbReference type="SUPFAM" id="SSF55874">
    <property type="entry name" value="ATPase domain of HSP90 chaperone/DNA topoisomerase II/histidine kinase"/>
    <property type="match status" value="1"/>
</dbReference>
<keyword evidence="4" id="KW-0902">Two-component regulatory system</keyword>
<organism evidence="7 8">
    <name type="scientific">Desulforudis audaxviator (strain MP104C)</name>
    <dbReference type="NCBI Taxonomy" id="477974"/>
    <lineage>
        <taxon>Bacteria</taxon>
        <taxon>Bacillati</taxon>
        <taxon>Bacillota</taxon>
        <taxon>Clostridia</taxon>
        <taxon>Thermoanaerobacterales</taxon>
        <taxon>Candidatus Desulforudaceae</taxon>
        <taxon>Candidatus Desulforudis</taxon>
    </lineage>
</organism>
<keyword evidence="3 7" id="KW-0418">Kinase</keyword>
<dbReference type="Proteomes" id="UP000008544">
    <property type="component" value="Chromosome"/>
</dbReference>
<feature type="domain" description="Histidine kinase" evidence="6">
    <location>
        <begin position="315"/>
        <end position="444"/>
    </location>
</feature>
<name>B1I2Q4_DESAP</name>
<dbReference type="PANTHER" id="PTHR40448">
    <property type="entry name" value="TWO-COMPONENT SENSOR HISTIDINE KINASE"/>
    <property type="match status" value="1"/>
</dbReference>
<dbReference type="InterPro" id="IPR036890">
    <property type="entry name" value="HATPase_C_sf"/>
</dbReference>
<feature type="transmembrane region" description="Helical" evidence="5">
    <location>
        <begin position="201"/>
        <end position="220"/>
    </location>
</feature>
<dbReference type="eggNOG" id="COG3290">
    <property type="taxonomic scope" value="Bacteria"/>
</dbReference>